<dbReference type="STRING" id="1165861.A0A0L0UQ08"/>
<protein>
    <submittedName>
        <fullName evidence="1">Uncharacterized protein</fullName>
    </submittedName>
</protein>
<organism evidence="1 2">
    <name type="scientific">Puccinia striiformis f. sp. tritici PST-78</name>
    <dbReference type="NCBI Taxonomy" id="1165861"/>
    <lineage>
        <taxon>Eukaryota</taxon>
        <taxon>Fungi</taxon>
        <taxon>Dikarya</taxon>
        <taxon>Basidiomycota</taxon>
        <taxon>Pucciniomycotina</taxon>
        <taxon>Pucciniomycetes</taxon>
        <taxon>Pucciniales</taxon>
        <taxon>Pucciniaceae</taxon>
        <taxon>Puccinia</taxon>
    </lineage>
</organism>
<dbReference type="OrthoDB" id="10328031at2759"/>
<evidence type="ECO:0000313" key="2">
    <source>
        <dbReference type="Proteomes" id="UP000054564"/>
    </source>
</evidence>
<dbReference type="EMBL" id="AJIL01000553">
    <property type="protein sequence ID" value="KNE89050.1"/>
    <property type="molecule type" value="Genomic_DNA"/>
</dbReference>
<comment type="caution">
    <text evidence="1">The sequence shown here is derived from an EMBL/GenBank/DDBJ whole genome shotgun (WGS) entry which is preliminary data.</text>
</comment>
<reference evidence="2" key="1">
    <citation type="submission" date="2014-03" db="EMBL/GenBank/DDBJ databases">
        <title>The Genome Sequence of Puccinia striiformis f. sp. tritici PST-78.</title>
        <authorList>
            <consortium name="The Broad Institute Genome Sequencing Platform"/>
            <person name="Cuomo C."/>
            <person name="Hulbert S."/>
            <person name="Chen X."/>
            <person name="Walker B."/>
            <person name="Young S.K."/>
            <person name="Zeng Q."/>
            <person name="Gargeya S."/>
            <person name="Fitzgerald M."/>
            <person name="Haas B."/>
            <person name="Abouelleil A."/>
            <person name="Alvarado L."/>
            <person name="Arachchi H.M."/>
            <person name="Berlin A.M."/>
            <person name="Chapman S.B."/>
            <person name="Goldberg J."/>
            <person name="Griggs A."/>
            <person name="Gujja S."/>
            <person name="Hansen M."/>
            <person name="Howarth C."/>
            <person name="Imamovic A."/>
            <person name="Larimer J."/>
            <person name="McCowan C."/>
            <person name="Montmayeur A."/>
            <person name="Murphy C."/>
            <person name="Neiman D."/>
            <person name="Pearson M."/>
            <person name="Priest M."/>
            <person name="Roberts A."/>
            <person name="Saif S."/>
            <person name="Shea T."/>
            <person name="Sisk P."/>
            <person name="Sykes S."/>
            <person name="Wortman J."/>
            <person name="Nusbaum C."/>
            <person name="Birren B."/>
        </authorList>
    </citation>
    <scope>NUCLEOTIDE SEQUENCE [LARGE SCALE GENOMIC DNA]</scope>
    <source>
        <strain evidence="2">race PST-78</strain>
    </source>
</reference>
<name>A0A0L0UQ08_9BASI</name>
<proteinExistence type="predicted"/>
<dbReference type="AlphaFoldDB" id="A0A0L0UQ08"/>
<gene>
    <name evidence="1" type="ORF">PSTG_17492</name>
</gene>
<keyword evidence="2" id="KW-1185">Reference proteome</keyword>
<sequence>MLLTSQQPDPQTPVVAQQQTLAVVPTKRKNPHNDQQEKTKVRGLKFVWGMSNNHDEIGFIPYFHKNIIPITIFNQKWQEEALTYHAQYRPKEENSSKKGIR</sequence>
<dbReference type="Proteomes" id="UP000054564">
    <property type="component" value="Unassembled WGS sequence"/>
</dbReference>
<accession>A0A0L0UQ08</accession>
<evidence type="ECO:0000313" key="1">
    <source>
        <dbReference type="EMBL" id="KNE89050.1"/>
    </source>
</evidence>